<feature type="repeat" description="PPR" evidence="3">
    <location>
        <begin position="265"/>
        <end position="299"/>
    </location>
</feature>
<dbReference type="InterPro" id="IPR011990">
    <property type="entry name" value="TPR-like_helical_dom_sf"/>
</dbReference>
<dbReference type="InterPro" id="IPR046960">
    <property type="entry name" value="PPR_At4g14850-like_plant"/>
</dbReference>
<evidence type="ECO:0000313" key="5">
    <source>
        <dbReference type="EMBL" id="CAA7389890.1"/>
    </source>
</evidence>
<dbReference type="InterPro" id="IPR046848">
    <property type="entry name" value="E_motif"/>
</dbReference>
<dbReference type="Pfam" id="PF14432">
    <property type="entry name" value="DYW_deaminase"/>
    <property type="match status" value="1"/>
</dbReference>
<dbReference type="FunFam" id="1.25.40.10:FF:000348">
    <property type="entry name" value="Pentatricopeptide repeat-containing protein chloroplastic"/>
    <property type="match status" value="1"/>
</dbReference>
<dbReference type="GO" id="GO:0003729">
    <property type="term" value="F:mRNA binding"/>
    <property type="evidence" value="ECO:0007669"/>
    <property type="project" value="UniProtKB-ARBA"/>
</dbReference>
<dbReference type="NCBIfam" id="TIGR00756">
    <property type="entry name" value="PPR"/>
    <property type="match status" value="4"/>
</dbReference>
<feature type="repeat" description="PPR" evidence="3">
    <location>
        <begin position="194"/>
        <end position="228"/>
    </location>
</feature>
<dbReference type="InterPro" id="IPR002885">
    <property type="entry name" value="PPR_rpt"/>
</dbReference>
<name>A0A7I8K0N7_SPIIN</name>
<feature type="repeat" description="PPR" evidence="3">
    <location>
        <begin position="327"/>
        <end position="361"/>
    </location>
</feature>
<dbReference type="FunFam" id="1.25.40.10:FF:000427">
    <property type="entry name" value="Pentatricopeptide repeat-containing protein chloroplastic"/>
    <property type="match status" value="1"/>
</dbReference>
<dbReference type="GO" id="GO:0009451">
    <property type="term" value="P:RNA modification"/>
    <property type="evidence" value="ECO:0007669"/>
    <property type="project" value="InterPro"/>
</dbReference>
<dbReference type="GO" id="GO:0008270">
    <property type="term" value="F:zinc ion binding"/>
    <property type="evidence" value="ECO:0007669"/>
    <property type="project" value="InterPro"/>
</dbReference>
<evidence type="ECO:0000256" key="2">
    <source>
        <dbReference type="ARBA" id="ARBA00022737"/>
    </source>
</evidence>
<feature type="repeat" description="PPR" evidence="3">
    <location>
        <begin position="465"/>
        <end position="500"/>
    </location>
</feature>
<accession>A0A7I8K0N7</accession>
<dbReference type="Pfam" id="PF13041">
    <property type="entry name" value="PPR_2"/>
    <property type="match status" value="2"/>
</dbReference>
<evidence type="ECO:0000256" key="3">
    <source>
        <dbReference type="PROSITE-ProRule" id="PRU00708"/>
    </source>
</evidence>
<dbReference type="EMBL" id="LR746264">
    <property type="protein sequence ID" value="CAA7389890.1"/>
    <property type="molecule type" value="Genomic_DNA"/>
</dbReference>
<feature type="repeat" description="PPR" evidence="3">
    <location>
        <begin position="430"/>
        <end position="464"/>
    </location>
</feature>
<dbReference type="Pfam" id="PF20430">
    <property type="entry name" value="Eplus_motif"/>
    <property type="match status" value="1"/>
</dbReference>
<dbReference type="InterPro" id="IPR032867">
    <property type="entry name" value="DYW_dom"/>
</dbReference>
<proteinExistence type="inferred from homology"/>
<dbReference type="PANTHER" id="PTHR47926:SF452">
    <property type="entry name" value="PENTATRICOPEPTIDE REPEAT-CONTAINING PROTEIN"/>
    <property type="match status" value="1"/>
</dbReference>
<comment type="similarity">
    <text evidence="1">Belongs to the PPR family. PCMP-H subfamily.</text>
</comment>
<dbReference type="AlphaFoldDB" id="A0A7I8K0N7"/>
<dbReference type="FunFam" id="1.25.40.10:FF:000690">
    <property type="entry name" value="Pentatricopeptide repeat-containing protein"/>
    <property type="match status" value="1"/>
</dbReference>
<sequence>MPPPATAAAAFVGPTISSYASDHAFLEVLDRCPDHATARRAHARMLRLGLLCHPHHAGRLIAACCVQPSWRDPSYALRVFDHLAVPPDLFTWNVLIRAHASSGDPHLALFLFSRLLSETPHRPDKFTFPFALKAAAAPAVGASGAREGRALHGMVVKSPFRSDVFVLNSLLNFYGAVGCLDDARQLFDKSPKRDVVSWNTMITAAARAGRCDEALAMFREMEMEGRAGVAPNEVTVLAALSACGQKRELELGRWIHSFVGAAEQSLILSNAFLDMYVKCGSLDDAEQLFDRMVQKDAVSMTTMLVGLAKAGNFEAAGQLFDEIPHRDVACWNALISAYEQGGRPKESMELFRRALAASVAPDQVTLVAALSACAQMGALDMGRWIHGYMNKNHHHLEQNSHLTTSLIDMYSKCGDLERALEVFASAGEKNVFVWSAMIAGLGMYGRGKAAVELFLEMQQSRVSPNAVAFINVLSACSHAGLVEEGERLLREMLPAYGVEPQMEHYAAMVDILARAGRFEAAVDLVRGLPVPPGAPVWGALLGACATHGKTALGEEACGRLLELEPRNDGAYVLLSNLYAKSGRWEAVGRVRKLMKERGLAKEPGRSSMEVGGVVHKFLAGDTSHPRRREIYAKLEEIMAMLRASGHSPDTAGLVLQQIEEEEAKERALSLHSEKLAMAFGLISTSPPSPIRIMKNLRVCEDCHSAAKLISMAYRREIVLRDRHRFHHFRDGCCSCGDFW</sequence>
<dbReference type="SUPFAM" id="SSF48452">
    <property type="entry name" value="TPR-like"/>
    <property type="match status" value="2"/>
</dbReference>
<dbReference type="PANTHER" id="PTHR47926">
    <property type="entry name" value="PENTATRICOPEPTIDE REPEAT-CONTAINING PROTEIN"/>
    <property type="match status" value="1"/>
</dbReference>
<dbReference type="OrthoDB" id="185373at2759"/>
<feature type="domain" description="DYW" evidence="4">
    <location>
        <begin position="645"/>
        <end position="739"/>
    </location>
</feature>
<organism evidence="5 6">
    <name type="scientific">Spirodela intermedia</name>
    <name type="common">Intermediate duckweed</name>
    <dbReference type="NCBI Taxonomy" id="51605"/>
    <lineage>
        <taxon>Eukaryota</taxon>
        <taxon>Viridiplantae</taxon>
        <taxon>Streptophyta</taxon>
        <taxon>Embryophyta</taxon>
        <taxon>Tracheophyta</taxon>
        <taxon>Spermatophyta</taxon>
        <taxon>Magnoliopsida</taxon>
        <taxon>Liliopsida</taxon>
        <taxon>Araceae</taxon>
        <taxon>Lemnoideae</taxon>
        <taxon>Spirodela</taxon>
    </lineage>
</organism>
<dbReference type="Pfam" id="PF01535">
    <property type="entry name" value="PPR"/>
    <property type="match status" value="5"/>
</dbReference>
<protein>
    <recommendedName>
        <fullName evidence="4">DYW domain-containing protein</fullName>
    </recommendedName>
</protein>
<keyword evidence="6" id="KW-1185">Reference proteome</keyword>
<gene>
    <name evidence="5" type="ORF">SI8410_01001861</name>
</gene>
<dbReference type="Pfam" id="PF20431">
    <property type="entry name" value="E_motif"/>
    <property type="match status" value="1"/>
</dbReference>
<dbReference type="Gene3D" id="1.25.40.10">
    <property type="entry name" value="Tetratricopeptide repeat domain"/>
    <property type="match status" value="4"/>
</dbReference>
<dbReference type="Proteomes" id="UP000663760">
    <property type="component" value="Chromosome 1"/>
</dbReference>
<dbReference type="PROSITE" id="PS51375">
    <property type="entry name" value="PPR"/>
    <property type="match status" value="6"/>
</dbReference>
<dbReference type="InterPro" id="IPR046849">
    <property type="entry name" value="E2_motif"/>
</dbReference>
<reference evidence="5" key="1">
    <citation type="submission" date="2020-02" db="EMBL/GenBank/DDBJ databases">
        <authorList>
            <person name="Scholz U."/>
            <person name="Mascher M."/>
            <person name="Fiebig A."/>
        </authorList>
    </citation>
    <scope>NUCLEOTIDE SEQUENCE</scope>
</reference>
<evidence type="ECO:0000259" key="4">
    <source>
        <dbReference type="Pfam" id="PF14432"/>
    </source>
</evidence>
<evidence type="ECO:0000313" key="6">
    <source>
        <dbReference type="Proteomes" id="UP000663760"/>
    </source>
</evidence>
<keyword evidence="2" id="KW-0677">Repeat</keyword>
<evidence type="ECO:0000256" key="1">
    <source>
        <dbReference type="ARBA" id="ARBA00006643"/>
    </source>
</evidence>
<feature type="repeat" description="PPR" evidence="3">
    <location>
        <begin position="88"/>
        <end position="123"/>
    </location>
</feature>